<dbReference type="AlphaFoldDB" id="A0A4S3JTJ5"/>
<gene>
    <name evidence="2" type="ORF">ATNIH1004_007492</name>
    <name evidence="3" type="ORF">EYZ11_001950</name>
</gene>
<name>A0A4S3JTJ5_9EURO</name>
<dbReference type="OrthoDB" id="444127at2759"/>
<dbReference type="GO" id="GO:0016747">
    <property type="term" value="F:acyltransferase activity, transferring groups other than amino-acyl groups"/>
    <property type="evidence" value="ECO:0007669"/>
    <property type="project" value="TreeGrafter"/>
</dbReference>
<dbReference type="EMBL" id="QUQM01000007">
    <property type="protein sequence ID" value="KAA8646069.1"/>
    <property type="molecule type" value="Genomic_DNA"/>
</dbReference>
<comment type="caution">
    <text evidence="3">The sequence shown here is derived from an EMBL/GenBank/DDBJ whole genome shotgun (WGS) entry which is preliminary data.</text>
</comment>
<keyword evidence="1" id="KW-0808">Transferase</keyword>
<dbReference type="STRING" id="1220188.A0A4S3JTJ5"/>
<evidence type="ECO:0000313" key="4">
    <source>
        <dbReference type="Proteomes" id="UP000308092"/>
    </source>
</evidence>
<dbReference type="GeneID" id="54330194"/>
<reference evidence="2 5" key="2">
    <citation type="submission" date="2019-08" db="EMBL/GenBank/DDBJ databases">
        <title>The genome sequence of a newly discovered highly antifungal drug resistant Aspergillus species, Aspergillus tanneri NIH 1004.</title>
        <authorList>
            <person name="Mounaud S."/>
            <person name="Singh I."/>
            <person name="Joardar V."/>
            <person name="Pakala S."/>
            <person name="Pakala S."/>
            <person name="Venepally P."/>
            <person name="Chung J.K."/>
            <person name="Losada L."/>
            <person name="Nierman W.C."/>
        </authorList>
    </citation>
    <scope>NUCLEOTIDE SEQUENCE [LARGE SCALE GENOMIC DNA]</scope>
    <source>
        <strain evidence="2 5">NIH1004</strain>
    </source>
</reference>
<dbReference type="PANTHER" id="PTHR31642:SF310">
    <property type="entry name" value="FATTY ALCOHOL:CAFFEOYL-COA ACYLTRANSFERASE"/>
    <property type="match status" value="1"/>
</dbReference>
<dbReference type="InterPro" id="IPR023213">
    <property type="entry name" value="CAT-like_dom_sf"/>
</dbReference>
<evidence type="ECO:0000256" key="1">
    <source>
        <dbReference type="ARBA" id="ARBA00022679"/>
    </source>
</evidence>
<accession>A0A4S3JTJ5</accession>
<dbReference type="RefSeq" id="XP_033425430.1">
    <property type="nucleotide sequence ID" value="XM_033572115.1"/>
</dbReference>
<dbReference type="PANTHER" id="PTHR31642">
    <property type="entry name" value="TRICHOTHECENE 3-O-ACETYLTRANSFERASE"/>
    <property type="match status" value="1"/>
</dbReference>
<evidence type="ECO:0000313" key="3">
    <source>
        <dbReference type="EMBL" id="THC98598.1"/>
    </source>
</evidence>
<dbReference type="VEuPathDB" id="FungiDB:EYZ11_001950"/>
<protein>
    <submittedName>
        <fullName evidence="3">Uncharacterized protein</fullName>
    </submittedName>
</protein>
<dbReference type="Pfam" id="PF02458">
    <property type="entry name" value="Transferase"/>
    <property type="match status" value="2"/>
</dbReference>
<sequence length="323" mass="35501">MPMVKFSTTQSERLFPQNRLTSERIVALSLLDATSVDFQHTCAIWLFEAPEQRTSSQFNLSDHLRQSLQVTLGAYPQWCGRLKIVNTLSNTAVAGEEHLPPHARRFGRVHVVYGSSQDPGVEFTVASSETTLDALCSVSRAVSQVVWNRKEVPLTAFVSQTQLQNLVKPVSANDVGLFPPVMAVQLTTLACGGFVLTVNCVHPLADAHSVIHFVKDLASVSRSILQGADLPSLSPSFEPDKVDSSAAGDINALSADPAIVQEVERLPLHRYDWWTQAPGSSRTPRTPEVFQNEDLSPAGKPIPWHEWDVSAPPLFYDVHLTSE</sequence>
<keyword evidence="4" id="KW-1185">Reference proteome</keyword>
<dbReference type="Gene3D" id="3.30.559.10">
    <property type="entry name" value="Chloramphenicol acetyltransferase-like domain"/>
    <property type="match status" value="1"/>
</dbReference>
<proteinExistence type="predicted"/>
<organism evidence="3 4">
    <name type="scientific">Aspergillus tanneri</name>
    <dbReference type="NCBI Taxonomy" id="1220188"/>
    <lineage>
        <taxon>Eukaryota</taxon>
        <taxon>Fungi</taxon>
        <taxon>Dikarya</taxon>
        <taxon>Ascomycota</taxon>
        <taxon>Pezizomycotina</taxon>
        <taxon>Eurotiomycetes</taxon>
        <taxon>Eurotiomycetidae</taxon>
        <taxon>Eurotiales</taxon>
        <taxon>Aspergillaceae</taxon>
        <taxon>Aspergillus</taxon>
        <taxon>Aspergillus subgen. Circumdati</taxon>
    </lineage>
</organism>
<dbReference type="InterPro" id="IPR050317">
    <property type="entry name" value="Plant_Fungal_Acyltransferase"/>
</dbReference>
<reference evidence="3 4" key="1">
    <citation type="submission" date="2019-03" db="EMBL/GenBank/DDBJ databases">
        <title>The genome sequence of a newly discovered highly antifungal drug resistant Aspergillus species, Aspergillus tanneri NIH 1004.</title>
        <authorList>
            <person name="Mounaud S."/>
            <person name="Singh I."/>
            <person name="Joardar V."/>
            <person name="Pakala S."/>
            <person name="Pakala S."/>
            <person name="Venepally P."/>
            <person name="Hoover J."/>
            <person name="Nierman W."/>
            <person name="Chung J."/>
            <person name="Losada L."/>
        </authorList>
    </citation>
    <scope>NUCLEOTIDE SEQUENCE [LARGE SCALE GENOMIC DNA]</scope>
    <source>
        <strain evidence="3 4">NIH1004</strain>
    </source>
</reference>
<evidence type="ECO:0000313" key="2">
    <source>
        <dbReference type="EMBL" id="KAA8646069.1"/>
    </source>
</evidence>
<evidence type="ECO:0000313" key="5">
    <source>
        <dbReference type="Proteomes" id="UP000324241"/>
    </source>
</evidence>
<dbReference type="Proteomes" id="UP000308092">
    <property type="component" value="Unassembled WGS sequence"/>
</dbReference>
<dbReference type="EMBL" id="SOSA01000040">
    <property type="protein sequence ID" value="THC98598.1"/>
    <property type="molecule type" value="Genomic_DNA"/>
</dbReference>
<dbReference type="Proteomes" id="UP000324241">
    <property type="component" value="Unassembled WGS sequence"/>
</dbReference>